<keyword evidence="1" id="KW-0812">Transmembrane</keyword>
<accession>A0A0Y0PGC2</accession>
<feature type="transmembrane region" description="Helical" evidence="1">
    <location>
        <begin position="189"/>
        <end position="206"/>
    </location>
</feature>
<keyword evidence="1" id="KW-0472">Membrane</keyword>
<dbReference type="InterPro" id="IPR007136">
    <property type="entry name" value="DUF347"/>
</dbReference>
<dbReference type="Pfam" id="PF03988">
    <property type="entry name" value="DUF347"/>
    <property type="match status" value="4"/>
</dbReference>
<name>A0A0Y0PGC2_9MICO</name>
<keyword evidence="3" id="KW-1185">Reference proteome</keyword>
<dbReference type="OrthoDB" id="9794709at2"/>
<sequence length="269" mass="28446">MSDLFRSKVPQITLAFWVIKVFSTTVGETAADYLNDTLGLGLGLTALVMTGLFVVVLALQFGTRRYVPAVYWSAVVLISVVGTLLTDTLTDAAGVPLWVSTLGFSVLLAAVFTFWYAREGTLSIHSIVTRRREGFYWLAILLTFALGTAAGDLAAEALGLGYLVAAALFGALIAAVALAFFVFQANAVVCFWAAYVLTRPLGASLGDLASQPRADGGLGLGTTTTSAIFLVVIVGLVIFLTQQLARQRRALSTPLAVRPVPGGVPQLEL</sequence>
<feature type="transmembrane region" description="Helical" evidence="1">
    <location>
        <begin position="66"/>
        <end position="85"/>
    </location>
</feature>
<protein>
    <recommendedName>
        <fullName evidence="4">Membrane-anchored protein</fullName>
    </recommendedName>
</protein>
<proteinExistence type="predicted"/>
<feature type="transmembrane region" description="Helical" evidence="1">
    <location>
        <begin position="37"/>
        <end position="59"/>
    </location>
</feature>
<feature type="transmembrane region" description="Helical" evidence="1">
    <location>
        <begin position="160"/>
        <end position="182"/>
    </location>
</feature>
<keyword evidence="1" id="KW-1133">Transmembrane helix</keyword>
<dbReference type="AlphaFoldDB" id="A0A0Y0PGC2"/>
<reference evidence="2 3" key="1">
    <citation type="journal article" date="2016" name="J. Biotechnol.">
        <title>First complete genome sequence of a species in the genus Microterricola, an extremophilic cold active enzyme producing bacterial strain ERGS5:02 isolated from Sikkim Himalaya.</title>
        <authorList>
            <person name="Himanshu"/>
            <person name="Swarnkar M.K."/>
            <person name="Singh D."/>
            <person name="Kumar R."/>
        </authorList>
    </citation>
    <scope>NUCLEOTIDE SEQUENCE [LARGE SCALE GENOMIC DNA]</scope>
    <source>
        <strain evidence="2 3">ERGS5:02</strain>
    </source>
</reference>
<organism evidence="2 3">
    <name type="scientific">Microterricola viridarii</name>
    <dbReference type="NCBI Taxonomy" id="412690"/>
    <lineage>
        <taxon>Bacteria</taxon>
        <taxon>Bacillati</taxon>
        <taxon>Actinomycetota</taxon>
        <taxon>Actinomycetes</taxon>
        <taxon>Micrococcales</taxon>
        <taxon>Microbacteriaceae</taxon>
        <taxon>Microterricola</taxon>
    </lineage>
</organism>
<gene>
    <name evidence="2" type="ORF">AWU67_00535</name>
</gene>
<evidence type="ECO:0000313" key="2">
    <source>
        <dbReference type="EMBL" id="AMB60248.1"/>
    </source>
</evidence>
<evidence type="ECO:0000256" key="1">
    <source>
        <dbReference type="SAM" id="Phobius"/>
    </source>
</evidence>
<feature type="transmembrane region" description="Helical" evidence="1">
    <location>
        <begin position="218"/>
        <end position="240"/>
    </location>
</feature>
<evidence type="ECO:0000313" key="3">
    <source>
        <dbReference type="Proteomes" id="UP000058305"/>
    </source>
</evidence>
<feature type="transmembrane region" description="Helical" evidence="1">
    <location>
        <begin position="97"/>
        <end position="115"/>
    </location>
</feature>
<reference evidence="3" key="2">
    <citation type="submission" date="2016-01" db="EMBL/GenBank/DDBJ databases">
        <title>First complete genome sequence of a species in the genus Microterricola, an extremophilic cold active enzyme producing strain ERGS5:02 isolated from Sikkim Himalaya.</title>
        <authorList>
            <person name="Kumar R."/>
            <person name="Singh D."/>
            <person name="Swarnkar M.K."/>
        </authorList>
    </citation>
    <scope>NUCLEOTIDE SEQUENCE [LARGE SCALE GENOMIC DNA]</scope>
    <source>
        <strain evidence="3">ERGS5:02</strain>
    </source>
</reference>
<dbReference type="Proteomes" id="UP000058305">
    <property type="component" value="Chromosome"/>
</dbReference>
<feature type="transmembrane region" description="Helical" evidence="1">
    <location>
        <begin position="135"/>
        <end position="154"/>
    </location>
</feature>
<dbReference type="EMBL" id="CP014145">
    <property type="protein sequence ID" value="AMB60248.1"/>
    <property type="molecule type" value="Genomic_DNA"/>
</dbReference>
<dbReference type="KEGG" id="mvd:AWU67_00535"/>
<evidence type="ECO:0008006" key="4">
    <source>
        <dbReference type="Google" id="ProtNLM"/>
    </source>
</evidence>